<dbReference type="InterPro" id="IPR050143">
    <property type="entry name" value="TRIM/RBCC"/>
</dbReference>
<feature type="coiled-coil region" evidence="1">
    <location>
        <begin position="193"/>
        <end position="227"/>
    </location>
</feature>
<feature type="coiled-coil region" evidence="1">
    <location>
        <begin position="128"/>
        <end position="158"/>
    </location>
</feature>
<dbReference type="PROSITE" id="PS50188">
    <property type="entry name" value="B302_SPRY"/>
    <property type="match status" value="1"/>
</dbReference>
<organism evidence="4 5">
    <name type="scientific">Dissostichus mawsoni</name>
    <name type="common">Antarctic cod</name>
    <dbReference type="NCBI Taxonomy" id="36200"/>
    <lineage>
        <taxon>Eukaryota</taxon>
        <taxon>Metazoa</taxon>
        <taxon>Chordata</taxon>
        <taxon>Craniata</taxon>
        <taxon>Vertebrata</taxon>
        <taxon>Euteleostomi</taxon>
        <taxon>Actinopterygii</taxon>
        <taxon>Neopterygii</taxon>
        <taxon>Teleostei</taxon>
        <taxon>Neoteleostei</taxon>
        <taxon>Acanthomorphata</taxon>
        <taxon>Eupercaria</taxon>
        <taxon>Perciformes</taxon>
        <taxon>Notothenioidei</taxon>
        <taxon>Nototheniidae</taxon>
        <taxon>Dissostichus</taxon>
    </lineage>
</organism>
<protein>
    <recommendedName>
        <fullName evidence="3">B30.2/SPRY domain-containing protein</fullName>
    </recommendedName>
</protein>
<dbReference type="PRINTS" id="PR01407">
    <property type="entry name" value="BUTYPHLNCDUF"/>
</dbReference>
<feature type="region of interest" description="Disordered" evidence="2">
    <location>
        <begin position="85"/>
        <end position="127"/>
    </location>
</feature>
<dbReference type="Proteomes" id="UP000518266">
    <property type="component" value="Unassembled WGS sequence"/>
</dbReference>
<dbReference type="InterPro" id="IPR043136">
    <property type="entry name" value="B30.2/SPRY_sf"/>
</dbReference>
<dbReference type="FunFam" id="2.60.120.920:FF:000004">
    <property type="entry name" value="Butyrophilin subfamily 1 member A1"/>
    <property type="match status" value="1"/>
</dbReference>
<dbReference type="InterPro" id="IPR006574">
    <property type="entry name" value="PRY"/>
</dbReference>
<dbReference type="SUPFAM" id="SSF49899">
    <property type="entry name" value="Concanavalin A-like lectins/glucanases"/>
    <property type="match status" value="1"/>
</dbReference>
<dbReference type="OrthoDB" id="6270329at2759"/>
<dbReference type="AlphaFoldDB" id="A0A7J5XQ83"/>
<evidence type="ECO:0000256" key="2">
    <source>
        <dbReference type="SAM" id="MobiDB-lite"/>
    </source>
</evidence>
<dbReference type="CDD" id="cd13733">
    <property type="entry name" value="SPRY_PRY_C-I_1"/>
    <property type="match status" value="1"/>
</dbReference>
<reference evidence="4 5" key="1">
    <citation type="submission" date="2020-03" db="EMBL/GenBank/DDBJ databases">
        <title>Dissostichus mawsoni Genome sequencing and assembly.</title>
        <authorList>
            <person name="Park H."/>
        </authorList>
    </citation>
    <scope>NUCLEOTIDE SEQUENCE [LARGE SCALE GENOMIC DNA]</scope>
    <source>
        <strain evidence="4">DM0001</strain>
        <tissue evidence="4">Muscle</tissue>
    </source>
</reference>
<dbReference type="InterPro" id="IPR013320">
    <property type="entry name" value="ConA-like_dom_sf"/>
</dbReference>
<gene>
    <name evidence="4" type="ORF">F7725_017992</name>
</gene>
<dbReference type="Pfam" id="PF00622">
    <property type="entry name" value="SPRY"/>
    <property type="match status" value="1"/>
</dbReference>
<dbReference type="InterPro" id="IPR003877">
    <property type="entry name" value="SPRY_dom"/>
</dbReference>
<dbReference type="Pfam" id="PF13765">
    <property type="entry name" value="PRY"/>
    <property type="match status" value="1"/>
</dbReference>
<feature type="compositionally biased region" description="Polar residues" evidence="2">
    <location>
        <begin position="111"/>
        <end position="127"/>
    </location>
</feature>
<dbReference type="SMART" id="SM00589">
    <property type="entry name" value="PRY"/>
    <property type="match status" value="1"/>
</dbReference>
<dbReference type="PANTHER" id="PTHR24103">
    <property type="entry name" value="E3 UBIQUITIN-PROTEIN LIGASE TRIM"/>
    <property type="match status" value="1"/>
</dbReference>
<feature type="region of interest" description="Disordered" evidence="2">
    <location>
        <begin position="22"/>
        <end position="63"/>
    </location>
</feature>
<evidence type="ECO:0000259" key="3">
    <source>
        <dbReference type="PROSITE" id="PS50188"/>
    </source>
</evidence>
<accession>A0A7J5XQ83</accession>
<dbReference type="InterPro" id="IPR003879">
    <property type="entry name" value="Butyrophylin_SPRY"/>
</dbReference>
<dbReference type="InterPro" id="IPR001870">
    <property type="entry name" value="B30.2/SPRY"/>
</dbReference>
<dbReference type="Gene3D" id="2.60.120.920">
    <property type="match status" value="1"/>
</dbReference>
<dbReference type="SMART" id="SM00449">
    <property type="entry name" value="SPRY"/>
    <property type="match status" value="1"/>
</dbReference>
<keyword evidence="1" id="KW-0175">Coiled coil</keyword>
<sequence>MIALPHQHALPLLRPCDAESEGRADSCVTGRFGQRGERLSPGEAVAERAQHRGPPLRRRPSVEAAAAEARLRGVLICQRQAQQQTHTHTHSCTDSSRTQHGGAGGAKYSVTGMNQNHYKGTNNNNCSKSLLSDQKEKLIQAIKRIKHEVDECREAERETFIESSGVENSFDVLEREVRSEFENLHRFLDEEECKDLERLQRERQKQVKQLKEREKKIAAQARDLETAISVLNKKLTEEDHPKLLRSSPFLSCPNRSQVSFKPPAEVDTEVRSGQFVGPIQYRIWKHMKSWLYPSITSMTFDPETAHPNLSLSKSCTSVWFEEDKETKDSQPNPQRFHYYYSVFGNQSFTTGRHYWEVEVGCKTAWRLGVARADVPRGEMDATGTSSGIWTMAMKGGSVVACTDPEPTKVNVSTRLVRIGLFLDCEKEEVSFYNAVTMSPIYTFSMEYVDVALFPFFNPCDADEGRNVAALKIFNPSI</sequence>
<evidence type="ECO:0000313" key="4">
    <source>
        <dbReference type="EMBL" id="KAF3839275.1"/>
    </source>
</evidence>
<evidence type="ECO:0000256" key="1">
    <source>
        <dbReference type="SAM" id="Coils"/>
    </source>
</evidence>
<keyword evidence="5" id="KW-1185">Reference proteome</keyword>
<proteinExistence type="predicted"/>
<comment type="caution">
    <text evidence="4">The sequence shown here is derived from an EMBL/GenBank/DDBJ whole genome shotgun (WGS) entry which is preliminary data.</text>
</comment>
<feature type="domain" description="B30.2/SPRY" evidence="3">
    <location>
        <begin position="278"/>
        <end position="474"/>
    </location>
</feature>
<feature type="compositionally biased region" description="Basic and acidic residues" evidence="2">
    <location>
        <begin position="34"/>
        <end position="50"/>
    </location>
</feature>
<evidence type="ECO:0000313" key="5">
    <source>
        <dbReference type="Proteomes" id="UP000518266"/>
    </source>
</evidence>
<dbReference type="EMBL" id="JAAKFY010000021">
    <property type="protein sequence ID" value="KAF3839275.1"/>
    <property type="molecule type" value="Genomic_DNA"/>
</dbReference>
<name>A0A7J5XQ83_DISMA</name>